<protein>
    <recommendedName>
        <fullName evidence="1">USP8 dimerisation domain-containing protein</fullName>
    </recommendedName>
</protein>
<evidence type="ECO:0000313" key="3">
    <source>
        <dbReference type="Proteomes" id="UP001516400"/>
    </source>
</evidence>
<dbReference type="AlphaFoldDB" id="A0ABD2N4A5"/>
<comment type="caution">
    <text evidence="2">The sequence shown here is derived from an EMBL/GenBank/DDBJ whole genome shotgun (WGS) entry which is preliminary data.</text>
</comment>
<dbReference type="Proteomes" id="UP001516400">
    <property type="component" value="Unassembled WGS sequence"/>
</dbReference>
<sequence length="135" mass="15744">MADWSITALNTADLNPKRRIDVLYDRARTTHVDSNVEVKRYYDISSQLLNSARKLFAKGQHEASLLSFLRYQTLVKNLKTHTRYKDLPIGKRAAFDYKLKEVAKNVKKLNEIVFGEYKRFFNLTDQNITSQDLEG</sequence>
<reference evidence="2 3" key="1">
    <citation type="journal article" date="2021" name="BMC Biol.">
        <title>Horizontally acquired antibacterial genes associated with adaptive radiation of ladybird beetles.</title>
        <authorList>
            <person name="Li H.S."/>
            <person name="Tang X.F."/>
            <person name="Huang Y.H."/>
            <person name="Xu Z.Y."/>
            <person name="Chen M.L."/>
            <person name="Du X.Y."/>
            <person name="Qiu B.Y."/>
            <person name="Chen P.T."/>
            <person name="Zhang W."/>
            <person name="Slipinski A."/>
            <person name="Escalona H.E."/>
            <person name="Waterhouse R.M."/>
            <person name="Zwick A."/>
            <person name="Pang H."/>
        </authorList>
    </citation>
    <scope>NUCLEOTIDE SEQUENCE [LARGE SCALE GENOMIC DNA]</scope>
    <source>
        <strain evidence="2">SYSU2018</strain>
    </source>
</reference>
<dbReference type="Pfam" id="PF08969">
    <property type="entry name" value="USP8_dimer"/>
    <property type="match status" value="1"/>
</dbReference>
<organism evidence="2 3">
    <name type="scientific">Cryptolaemus montrouzieri</name>
    <dbReference type="NCBI Taxonomy" id="559131"/>
    <lineage>
        <taxon>Eukaryota</taxon>
        <taxon>Metazoa</taxon>
        <taxon>Ecdysozoa</taxon>
        <taxon>Arthropoda</taxon>
        <taxon>Hexapoda</taxon>
        <taxon>Insecta</taxon>
        <taxon>Pterygota</taxon>
        <taxon>Neoptera</taxon>
        <taxon>Endopterygota</taxon>
        <taxon>Coleoptera</taxon>
        <taxon>Polyphaga</taxon>
        <taxon>Cucujiformia</taxon>
        <taxon>Coccinelloidea</taxon>
        <taxon>Coccinellidae</taxon>
        <taxon>Scymninae</taxon>
        <taxon>Scymnini</taxon>
        <taxon>Cryptolaemus</taxon>
    </lineage>
</organism>
<dbReference type="GO" id="GO:0016579">
    <property type="term" value="P:protein deubiquitination"/>
    <property type="evidence" value="ECO:0007669"/>
    <property type="project" value="UniProtKB-ARBA"/>
</dbReference>
<evidence type="ECO:0000259" key="1">
    <source>
        <dbReference type="Pfam" id="PF08969"/>
    </source>
</evidence>
<dbReference type="Gene3D" id="1.20.58.80">
    <property type="entry name" value="Phosphotransferase system, lactose/cellobiose-type IIA subunit"/>
    <property type="match status" value="1"/>
</dbReference>
<gene>
    <name evidence="2" type="ORF">HHI36_014995</name>
</gene>
<dbReference type="InterPro" id="IPR015063">
    <property type="entry name" value="USP8_dimer"/>
</dbReference>
<proteinExistence type="predicted"/>
<name>A0ABD2N4A5_9CUCU</name>
<keyword evidence="3" id="KW-1185">Reference proteome</keyword>
<dbReference type="EMBL" id="JABFTP020000062">
    <property type="protein sequence ID" value="KAL3273561.1"/>
    <property type="molecule type" value="Genomic_DNA"/>
</dbReference>
<accession>A0ABD2N4A5</accession>
<evidence type="ECO:0000313" key="2">
    <source>
        <dbReference type="EMBL" id="KAL3273561.1"/>
    </source>
</evidence>
<feature type="domain" description="USP8 dimerisation" evidence="1">
    <location>
        <begin position="17"/>
        <end position="112"/>
    </location>
</feature>